<proteinExistence type="predicted"/>
<accession>A0A0M2V8A4</accession>
<protein>
    <submittedName>
        <fullName evidence="2">Uncharacterized protein</fullName>
    </submittedName>
</protein>
<dbReference type="AlphaFoldDB" id="A0A0M2V8A4"/>
<name>A0A0M2V8A4_9GAMM</name>
<dbReference type="EMBL" id="LAHO01000003">
    <property type="protein sequence ID" value="KKO46634.1"/>
    <property type="molecule type" value="Genomic_DNA"/>
</dbReference>
<keyword evidence="3" id="KW-1185">Reference proteome</keyword>
<dbReference type="STRING" id="336831.WG68_04930"/>
<evidence type="ECO:0000313" key="3">
    <source>
        <dbReference type="Proteomes" id="UP000034228"/>
    </source>
</evidence>
<evidence type="ECO:0000313" key="2">
    <source>
        <dbReference type="EMBL" id="KKO46634.1"/>
    </source>
</evidence>
<dbReference type="RefSeq" id="WP_046556523.1">
    <property type="nucleotide sequence ID" value="NZ_LAHO01000003.1"/>
</dbReference>
<sequence length="225" mass="25944">METITTALARLPAQALPDYYIWLFVLINLLWFALFCFAKHSSNTRLQKLQQSLDLELERRRKVYELKICRYEEYCNALEDFCYRHQNDYQSVFLPLFSEFNRRYQAAEATDDTAASATATLWFSGEVQQVTSANDIEVRTLDKLTAELTLSAADDVAEILQGLQQRYQALLVVSTEQMNNLVAITLSKNYEAVKGIGEELQQAASQLQTKSQQLMQAVRRDLMRF</sequence>
<reference evidence="2 3" key="1">
    <citation type="submission" date="2015-03" db="EMBL/GenBank/DDBJ databases">
        <title>Draft genome sequences of two protease-producing strains of Arsukibacterium isolated from two cold and alkaline environments.</title>
        <authorList>
            <person name="Lylloff J.E."/>
            <person name="Skov L.B."/>
            <person name="Jepsen M."/>
            <person name="Hallin P.F."/>
            <person name="Sorensen S.J."/>
            <person name="Stougaard P."/>
            <person name="Glaring M.A."/>
        </authorList>
    </citation>
    <scope>NUCLEOTIDE SEQUENCE [LARGE SCALE GENOMIC DNA]</scope>
    <source>
        <strain evidence="2 3">GCM72</strain>
    </source>
</reference>
<keyword evidence="1" id="KW-0812">Transmembrane</keyword>
<keyword evidence="1" id="KW-1133">Transmembrane helix</keyword>
<dbReference type="OrthoDB" id="6385192at2"/>
<dbReference type="Proteomes" id="UP000034228">
    <property type="component" value="Unassembled WGS sequence"/>
</dbReference>
<keyword evidence="1" id="KW-0472">Membrane</keyword>
<feature type="transmembrane region" description="Helical" evidence="1">
    <location>
        <begin position="19"/>
        <end position="38"/>
    </location>
</feature>
<evidence type="ECO:0000256" key="1">
    <source>
        <dbReference type="SAM" id="Phobius"/>
    </source>
</evidence>
<organism evidence="2 3">
    <name type="scientific">Arsukibacterium ikkense</name>
    <dbReference type="NCBI Taxonomy" id="336831"/>
    <lineage>
        <taxon>Bacteria</taxon>
        <taxon>Pseudomonadati</taxon>
        <taxon>Pseudomonadota</taxon>
        <taxon>Gammaproteobacteria</taxon>
        <taxon>Chromatiales</taxon>
        <taxon>Chromatiaceae</taxon>
        <taxon>Arsukibacterium</taxon>
    </lineage>
</organism>
<gene>
    <name evidence="2" type="ORF">WG68_04930</name>
</gene>
<comment type="caution">
    <text evidence="2">The sequence shown here is derived from an EMBL/GenBank/DDBJ whole genome shotgun (WGS) entry which is preliminary data.</text>
</comment>